<comment type="caution">
    <text evidence="3">The sequence shown here is derived from an EMBL/GenBank/DDBJ whole genome shotgun (WGS) entry which is preliminary data.</text>
</comment>
<dbReference type="EMBL" id="BMPP01000018">
    <property type="protein sequence ID" value="GGK38223.1"/>
    <property type="molecule type" value="Genomic_DNA"/>
</dbReference>
<keyword evidence="4" id="KW-1185">Reference proteome</keyword>
<evidence type="ECO:0000259" key="2">
    <source>
        <dbReference type="Pfam" id="PF14267"/>
    </source>
</evidence>
<feature type="domain" description="Type I restriction enzyme R protein N-terminal" evidence="1">
    <location>
        <begin position="27"/>
        <end position="118"/>
    </location>
</feature>
<evidence type="ECO:0008006" key="5">
    <source>
        <dbReference type="Google" id="ProtNLM"/>
    </source>
</evidence>
<name>A0ABQ2F0D7_9DEIO</name>
<dbReference type="InterPro" id="IPR025579">
    <property type="entry name" value="DUF4357"/>
</dbReference>
<dbReference type="Pfam" id="PF14267">
    <property type="entry name" value="DUF4357"/>
    <property type="match status" value="1"/>
</dbReference>
<dbReference type="Proteomes" id="UP000647587">
    <property type="component" value="Unassembled WGS sequence"/>
</dbReference>
<dbReference type="Pfam" id="PF13588">
    <property type="entry name" value="HSDR_N_2"/>
    <property type="match status" value="1"/>
</dbReference>
<organism evidence="3 4">
    <name type="scientific">Deinococcus malanensis</name>
    <dbReference type="NCBI Taxonomy" id="1706855"/>
    <lineage>
        <taxon>Bacteria</taxon>
        <taxon>Thermotogati</taxon>
        <taxon>Deinococcota</taxon>
        <taxon>Deinococci</taxon>
        <taxon>Deinococcales</taxon>
        <taxon>Deinococcaceae</taxon>
        <taxon>Deinococcus</taxon>
    </lineage>
</organism>
<accession>A0ABQ2F0D7</accession>
<gene>
    <name evidence="3" type="ORF">GCM10008955_35120</name>
</gene>
<evidence type="ECO:0000313" key="4">
    <source>
        <dbReference type="Proteomes" id="UP000647587"/>
    </source>
</evidence>
<dbReference type="InterPro" id="IPR029464">
    <property type="entry name" value="HSDR_N"/>
</dbReference>
<reference evidence="4" key="1">
    <citation type="journal article" date="2019" name="Int. J. Syst. Evol. Microbiol.">
        <title>The Global Catalogue of Microorganisms (GCM) 10K type strain sequencing project: providing services to taxonomists for standard genome sequencing and annotation.</title>
        <authorList>
            <consortium name="The Broad Institute Genomics Platform"/>
            <consortium name="The Broad Institute Genome Sequencing Center for Infectious Disease"/>
            <person name="Wu L."/>
            <person name="Ma J."/>
        </authorList>
    </citation>
    <scope>NUCLEOTIDE SEQUENCE [LARGE SCALE GENOMIC DNA]</scope>
    <source>
        <strain evidence="4">JCM 30331</strain>
    </source>
</reference>
<evidence type="ECO:0000259" key="1">
    <source>
        <dbReference type="Pfam" id="PF13588"/>
    </source>
</evidence>
<dbReference type="RefSeq" id="WP_189011096.1">
    <property type="nucleotide sequence ID" value="NZ_BMPP01000018.1"/>
</dbReference>
<feature type="domain" description="DUF4357" evidence="2">
    <location>
        <begin position="281"/>
        <end position="333"/>
    </location>
</feature>
<proteinExistence type="predicted"/>
<protein>
    <recommendedName>
        <fullName evidence="5">Restriction endonuclease</fullName>
    </recommendedName>
</protein>
<evidence type="ECO:0000313" key="3">
    <source>
        <dbReference type="EMBL" id="GGK38223.1"/>
    </source>
</evidence>
<sequence>MPNAQERIREAVSAIQTWLAHTPNPGEAVVRQAIVLRLLHAAGFDIWNPAEVVPEETNATGNRSDFLVRTEKGKFALELKGMNVTLGATQFQQAATYAVNEGTRWAIVTNGRVWIVIDEHLPGKWEERATLKLELGQEGQTFTDDLAALLNVDTWKADAFANAVQDIKRRQQQRLDEARIRREKTAIVQAVMEQFGIQTFELAATAAAEMNRITETERDVLLGKRSIIQPSEGILFTYKILGAVAHAIYNPTARTWTVKAGSTALNRVSGDSSGLGAGKRRLAMIAAGHLTEKSEEYLEYLEDKEYASPSTAAVDISGKAQNGWAVWKDDQGRPAQHHRPT</sequence>